<gene>
    <name evidence="15" type="ORF">ABG768_005745</name>
</gene>
<feature type="chain" id="PRO_5043407916" description="Shadow of prion protein" evidence="14">
    <location>
        <begin position="25"/>
        <end position="133"/>
    </location>
</feature>
<evidence type="ECO:0000256" key="7">
    <source>
        <dbReference type="ARBA" id="ARBA00022729"/>
    </source>
</evidence>
<comment type="caution">
    <text evidence="15">The sequence shown here is derived from an EMBL/GenBank/DDBJ whole genome shotgun (WGS) entry which is preliminary data.</text>
</comment>
<feature type="compositionally biased region" description="Low complexity" evidence="12">
    <location>
        <begin position="33"/>
        <end position="51"/>
    </location>
</feature>
<evidence type="ECO:0000256" key="4">
    <source>
        <dbReference type="ARBA" id="ARBA00022475"/>
    </source>
</evidence>
<feature type="transmembrane region" description="Helical" evidence="13">
    <location>
        <begin position="52"/>
        <end position="74"/>
    </location>
</feature>
<evidence type="ECO:0000256" key="12">
    <source>
        <dbReference type="SAM" id="MobiDB-lite"/>
    </source>
</evidence>
<organism evidence="15 16">
    <name type="scientific">Culter alburnus</name>
    <name type="common">Topmouth culter</name>
    <dbReference type="NCBI Taxonomy" id="194366"/>
    <lineage>
        <taxon>Eukaryota</taxon>
        <taxon>Metazoa</taxon>
        <taxon>Chordata</taxon>
        <taxon>Craniata</taxon>
        <taxon>Vertebrata</taxon>
        <taxon>Euteleostomi</taxon>
        <taxon>Actinopterygii</taxon>
        <taxon>Neopterygii</taxon>
        <taxon>Teleostei</taxon>
        <taxon>Ostariophysi</taxon>
        <taxon>Cypriniformes</taxon>
        <taxon>Xenocyprididae</taxon>
        <taxon>Xenocypridinae</taxon>
        <taxon>Culter</taxon>
    </lineage>
</organism>
<feature type="signal peptide" evidence="14">
    <location>
        <begin position="1"/>
        <end position="24"/>
    </location>
</feature>
<dbReference type="PANTHER" id="PTHR28552">
    <property type="entry name" value="SHADOW OF PRION PROTEIN"/>
    <property type="match status" value="1"/>
</dbReference>
<evidence type="ECO:0000256" key="10">
    <source>
        <dbReference type="ARBA" id="ARBA00023180"/>
    </source>
</evidence>
<feature type="region of interest" description="Disordered" evidence="12">
    <location>
        <begin position="26"/>
        <end position="51"/>
    </location>
</feature>
<proteinExistence type="inferred from homology"/>
<dbReference type="PANTHER" id="PTHR28552:SF1">
    <property type="entry name" value="SHADOW OF PRION PROTEIN"/>
    <property type="match status" value="1"/>
</dbReference>
<sequence>MNRAVATCWIFLLLSAFLCDQVMSKGGRGGARGSARGSARGGRTSRNRGSPAVRVAGAAAAGAVVALGAGGWYASAQRRPDDSSERGDDYYSNRTDWELYLARTSSASTVHDSTTPILSALLLPINLVMYFAP</sequence>
<evidence type="ECO:0000256" key="6">
    <source>
        <dbReference type="ARBA" id="ARBA00022678"/>
    </source>
</evidence>
<dbReference type="EMBL" id="JAWDJR010000013">
    <property type="protein sequence ID" value="KAK9964582.1"/>
    <property type="molecule type" value="Genomic_DNA"/>
</dbReference>
<dbReference type="GO" id="GO:0098552">
    <property type="term" value="C:side of membrane"/>
    <property type="evidence" value="ECO:0007669"/>
    <property type="project" value="UniProtKB-KW"/>
</dbReference>
<keyword evidence="13" id="KW-0812">Transmembrane</keyword>
<evidence type="ECO:0000256" key="5">
    <source>
        <dbReference type="ARBA" id="ARBA00022622"/>
    </source>
</evidence>
<keyword evidence="4" id="KW-1003">Cell membrane</keyword>
<keyword evidence="11" id="KW-0449">Lipoprotein</keyword>
<dbReference type="Proteomes" id="UP001479290">
    <property type="component" value="Unassembled WGS sequence"/>
</dbReference>
<keyword evidence="16" id="KW-1185">Reference proteome</keyword>
<keyword evidence="5" id="KW-0336">GPI-anchor</keyword>
<keyword evidence="8" id="KW-0034">Amyloid</keyword>
<reference evidence="15 16" key="1">
    <citation type="submission" date="2024-05" db="EMBL/GenBank/DDBJ databases">
        <title>A high-quality chromosomal-level genome assembly of Topmouth culter (Culter alburnus).</title>
        <authorList>
            <person name="Zhao H."/>
        </authorList>
    </citation>
    <scope>NUCLEOTIDE SEQUENCE [LARGE SCALE GENOMIC DNA]</scope>
    <source>
        <strain evidence="15">CATC2023</strain>
        <tissue evidence="15">Muscle</tissue>
    </source>
</reference>
<dbReference type="GO" id="GO:0005886">
    <property type="term" value="C:plasma membrane"/>
    <property type="evidence" value="ECO:0007669"/>
    <property type="project" value="UniProtKB-SubCell"/>
</dbReference>
<name>A0AAW1ZWR9_CULAL</name>
<evidence type="ECO:0000256" key="11">
    <source>
        <dbReference type="ARBA" id="ARBA00023288"/>
    </source>
</evidence>
<evidence type="ECO:0000256" key="3">
    <source>
        <dbReference type="ARBA" id="ARBA00014397"/>
    </source>
</evidence>
<keyword evidence="13" id="KW-1133">Transmembrane helix</keyword>
<dbReference type="AlphaFoldDB" id="A0AAW1ZWR9"/>
<comment type="similarity">
    <text evidence="2">Belongs to the SPRN family.</text>
</comment>
<dbReference type="InterPro" id="IPR029238">
    <property type="entry name" value="Shadoo"/>
</dbReference>
<accession>A0AAW1ZWR9</accession>
<evidence type="ECO:0000256" key="9">
    <source>
        <dbReference type="ARBA" id="ARBA00023136"/>
    </source>
</evidence>
<keyword evidence="7 14" id="KW-0732">Signal</keyword>
<evidence type="ECO:0000256" key="13">
    <source>
        <dbReference type="SAM" id="Phobius"/>
    </source>
</evidence>
<keyword evidence="9 13" id="KW-0472">Membrane</keyword>
<evidence type="ECO:0000256" key="2">
    <source>
        <dbReference type="ARBA" id="ARBA00008311"/>
    </source>
</evidence>
<evidence type="ECO:0000256" key="8">
    <source>
        <dbReference type="ARBA" id="ARBA00023087"/>
    </source>
</evidence>
<evidence type="ECO:0000256" key="14">
    <source>
        <dbReference type="SAM" id="SignalP"/>
    </source>
</evidence>
<evidence type="ECO:0000256" key="1">
    <source>
        <dbReference type="ARBA" id="ARBA00004609"/>
    </source>
</evidence>
<keyword evidence="6" id="KW-0640">Prion</keyword>
<keyword evidence="10" id="KW-0325">Glycoprotein</keyword>
<protein>
    <recommendedName>
        <fullName evidence="3">Shadow of prion protein</fullName>
    </recommendedName>
</protein>
<comment type="subcellular location">
    <subcellularLocation>
        <location evidence="1">Cell membrane</location>
        <topology evidence="1">Lipid-anchor</topology>
        <topology evidence="1">GPI-anchor</topology>
    </subcellularLocation>
</comment>
<evidence type="ECO:0000313" key="16">
    <source>
        <dbReference type="Proteomes" id="UP001479290"/>
    </source>
</evidence>
<evidence type="ECO:0000313" key="15">
    <source>
        <dbReference type="EMBL" id="KAK9964582.1"/>
    </source>
</evidence>